<feature type="chain" id="PRO_5018565711" description="VOC domain-containing protein" evidence="1">
    <location>
        <begin position="33"/>
        <end position="157"/>
    </location>
</feature>
<dbReference type="InterPro" id="IPR029068">
    <property type="entry name" value="Glyas_Bleomycin-R_OHBP_Dase"/>
</dbReference>
<accession>A0A3S3Z1Q7</accession>
<feature type="domain" description="VOC" evidence="2">
    <location>
        <begin position="35"/>
        <end position="156"/>
    </location>
</feature>
<dbReference type="EMBL" id="SBIW01000006">
    <property type="protein sequence ID" value="RWY51077.1"/>
    <property type="molecule type" value="Genomic_DNA"/>
</dbReference>
<dbReference type="Gene3D" id="3.10.180.10">
    <property type="entry name" value="2,3-Dihydroxybiphenyl 1,2-Dioxygenase, domain 1"/>
    <property type="match status" value="1"/>
</dbReference>
<keyword evidence="4" id="KW-1185">Reference proteome</keyword>
<evidence type="ECO:0000256" key="1">
    <source>
        <dbReference type="SAM" id="SignalP"/>
    </source>
</evidence>
<evidence type="ECO:0000259" key="2">
    <source>
        <dbReference type="PROSITE" id="PS51819"/>
    </source>
</evidence>
<dbReference type="Proteomes" id="UP000286701">
    <property type="component" value="Unassembled WGS sequence"/>
</dbReference>
<evidence type="ECO:0000313" key="4">
    <source>
        <dbReference type="Proteomes" id="UP000286701"/>
    </source>
</evidence>
<reference evidence="3 4" key="1">
    <citation type="submission" date="2019-01" db="EMBL/GenBank/DDBJ databases">
        <title>Mucilaginibacter antarcticum sp. nov., isolated from antarctic soil.</title>
        <authorList>
            <person name="Yan Y.-Q."/>
            <person name="Du Z.-J."/>
        </authorList>
    </citation>
    <scope>NUCLEOTIDE SEQUENCE [LARGE SCALE GENOMIC DNA]</scope>
    <source>
        <strain evidence="3 4">F01003</strain>
    </source>
</reference>
<organism evidence="3 4">
    <name type="scientific">Mucilaginibacter gilvus</name>
    <dbReference type="NCBI Taxonomy" id="2305909"/>
    <lineage>
        <taxon>Bacteria</taxon>
        <taxon>Pseudomonadati</taxon>
        <taxon>Bacteroidota</taxon>
        <taxon>Sphingobacteriia</taxon>
        <taxon>Sphingobacteriales</taxon>
        <taxon>Sphingobacteriaceae</taxon>
        <taxon>Mucilaginibacter</taxon>
    </lineage>
</organism>
<evidence type="ECO:0000313" key="3">
    <source>
        <dbReference type="EMBL" id="RWY51077.1"/>
    </source>
</evidence>
<dbReference type="Pfam" id="PF00903">
    <property type="entry name" value="Glyoxalase"/>
    <property type="match status" value="1"/>
</dbReference>
<feature type="signal peptide" evidence="1">
    <location>
        <begin position="1"/>
        <end position="32"/>
    </location>
</feature>
<dbReference type="AlphaFoldDB" id="A0A3S3Z1Q7"/>
<name>A0A3S3Z1Q7_9SPHI</name>
<protein>
    <recommendedName>
        <fullName evidence="2">VOC domain-containing protein</fullName>
    </recommendedName>
</protein>
<dbReference type="PANTHER" id="PTHR46142:SF3">
    <property type="entry name" value="F18B13.24 PROTEIN"/>
    <property type="match status" value="1"/>
</dbReference>
<sequence length="157" mass="17660">MLIINRPQSLKVNAFKAVIICVFCCLPFISQAQTTFNHAALCSANLKVSNKFYTEVLQLKIIPNPFKDTVHTWYSIGPNLQMHIIQANCPKADYPRGVHLCFSVPSITAFVSRLGTMNIPYSNWKGETGKTEHRVDGVNQIYINDPDGYLIEINDAK</sequence>
<proteinExistence type="predicted"/>
<dbReference type="PANTHER" id="PTHR46142">
    <property type="match status" value="1"/>
</dbReference>
<dbReference type="OrthoDB" id="192739at2"/>
<dbReference type="PROSITE" id="PS51819">
    <property type="entry name" value="VOC"/>
    <property type="match status" value="1"/>
</dbReference>
<comment type="caution">
    <text evidence="3">The sequence shown here is derived from an EMBL/GenBank/DDBJ whole genome shotgun (WGS) entry which is preliminary data.</text>
</comment>
<dbReference type="InterPro" id="IPR037523">
    <property type="entry name" value="VOC_core"/>
</dbReference>
<dbReference type="SUPFAM" id="SSF54593">
    <property type="entry name" value="Glyoxalase/Bleomycin resistance protein/Dihydroxybiphenyl dioxygenase"/>
    <property type="match status" value="1"/>
</dbReference>
<gene>
    <name evidence="3" type="ORF">EPL05_13490</name>
</gene>
<keyword evidence="1" id="KW-0732">Signal</keyword>
<dbReference type="InterPro" id="IPR004360">
    <property type="entry name" value="Glyas_Fos-R_dOase_dom"/>
</dbReference>